<proteinExistence type="predicted"/>
<dbReference type="PANTHER" id="PTHR32385:SF15">
    <property type="entry name" value="INOSITOL PHOSPHOCERAMIDE MANNOSYLTRANSFERASE 1"/>
    <property type="match status" value="1"/>
</dbReference>
<reference evidence="3" key="1">
    <citation type="journal article" date="2006" name="Proc. Natl. Acad. Sci. U.S.A.">
        <title>Genome analysis of the smallest free-living eukaryote Ostreococcus tauri unveils many unique features.</title>
        <authorList>
            <person name="Derelle E."/>
            <person name="Ferraz C."/>
            <person name="Rombauts S."/>
            <person name="Rouze P."/>
            <person name="Worden A.Z."/>
            <person name="Robbens S."/>
            <person name="Partensky F."/>
            <person name="Degroeve S."/>
            <person name="Echeynie S."/>
            <person name="Cooke R."/>
            <person name="Saeys Y."/>
            <person name="Wuyts J."/>
            <person name="Jabbari K."/>
            <person name="Bowler C."/>
            <person name="Panaud O."/>
            <person name="Piegu B."/>
            <person name="Ball S.G."/>
            <person name="Ral J.-P."/>
            <person name="Bouget F.-Y."/>
            <person name="Piganeau G."/>
            <person name="De Baets B."/>
            <person name="Picard A."/>
            <person name="Delseny M."/>
            <person name="Demaille J."/>
            <person name="Van de Peer Y."/>
            <person name="Moreau H."/>
        </authorList>
    </citation>
    <scope>NUCLEOTIDE SEQUENCE [LARGE SCALE GENOMIC DNA]</scope>
    <source>
        <strain evidence="3">OTTH 0595 / CCAP 157/2 / RCC745</strain>
    </source>
</reference>
<dbReference type="GO" id="GO:0000030">
    <property type="term" value="F:mannosyltransferase activity"/>
    <property type="evidence" value="ECO:0007669"/>
    <property type="project" value="TreeGrafter"/>
</dbReference>
<evidence type="ECO:0000256" key="1">
    <source>
        <dbReference type="ARBA" id="ARBA00022679"/>
    </source>
</evidence>
<dbReference type="Gene3D" id="3.90.550.20">
    <property type="match status" value="1"/>
</dbReference>
<evidence type="ECO:0000313" key="3">
    <source>
        <dbReference type="Proteomes" id="UP000009170"/>
    </source>
</evidence>
<dbReference type="InterPro" id="IPR029044">
    <property type="entry name" value="Nucleotide-diphossugar_trans"/>
</dbReference>
<reference evidence="2 3" key="2">
    <citation type="journal article" date="2014" name="BMC Genomics">
        <title>An improved genome of the model marine alga Ostreococcus tauri unfolds by assessing Illumina de novo assemblies.</title>
        <authorList>
            <person name="Blanc-Mathieu R."/>
            <person name="Verhelst B."/>
            <person name="Derelle E."/>
            <person name="Rombauts S."/>
            <person name="Bouget F.Y."/>
            <person name="Carre I."/>
            <person name="Chateau A."/>
            <person name="Eyre-Walker A."/>
            <person name="Grimsley N."/>
            <person name="Moreau H."/>
            <person name="Piegu B."/>
            <person name="Rivals E."/>
            <person name="Schackwitz W."/>
            <person name="Van de Peer Y."/>
            <person name="Piganeau G."/>
        </authorList>
    </citation>
    <scope>NUCLEOTIDE SEQUENCE [LARGE SCALE GENOMIC DNA]</scope>
    <source>
        <strain evidence="3">OTTH 0595 / CCAP 157/2 / RCC745</strain>
    </source>
</reference>
<dbReference type="InParanoid" id="A0A096P8T9"/>
<dbReference type="InterPro" id="IPR051706">
    <property type="entry name" value="Glycosyltransferase_domain"/>
</dbReference>
<keyword evidence="3" id="KW-1185">Reference proteome</keyword>
<dbReference type="InterPro" id="IPR007577">
    <property type="entry name" value="GlycoTrfase_DXD_sugar-bd_CS"/>
</dbReference>
<dbReference type="KEGG" id="ota:OT_ostta16g00810"/>
<dbReference type="SUPFAM" id="SSF53448">
    <property type="entry name" value="Nucleotide-diphospho-sugar transferases"/>
    <property type="match status" value="1"/>
</dbReference>
<comment type="caution">
    <text evidence="2">The sequence shown here is derived from an EMBL/GenBank/DDBJ whole genome shotgun (WGS) entry which is preliminary data.</text>
</comment>
<dbReference type="PANTHER" id="PTHR32385">
    <property type="entry name" value="MANNOSYL PHOSPHORYLINOSITOL CERAMIDE SYNTHASE"/>
    <property type="match status" value="1"/>
</dbReference>
<dbReference type="GeneID" id="9831204"/>
<dbReference type="GO" id="GO:0016020">
    <property type="term" value="C:membrane"/>
    <property type="evidence" value="ECO:0007669"/>
    <property type="project" value="GOC"/>
</dbReference>
<dbReference type="OrthoDB" id="409543at2759"/>
<evidence type="ECO:0000313" key="2">
    <source>
        <dbReference type="EMBL" id="CEG00305.1"/>
    </source>
</evidence>
<dbReference type="GO" id="GO:0051999">
    <property type="term" value="P:mannosyl-inositol phosphorylceramide biosynthetic process"/>
    <property type="evidence" value="ECO:0007669"/>
    <property type="project" value="TreeGrafter"/>
</dbReference>
<protein>
    <submittedName>
        <fullName evidence="2">Capsular polysaccharide synthesis</fullName>
    </submittedName>
</protein>
<accession>A0A096P8T9</accession>
<gene>
    <name evidence="2" type="ORF">OT_ostta16g00810</name>
</gene>
<dbReference type="RefSeq" id="XP_003083529.2">
    <property type="nucleotide sequence ID" value="XM_003083481.2"/>
</dbReference>
<dbReference type="AlphaFoldDB" id="A0A096P8T9"/>
<keyword evidence="1" id="KW-0808">Transferase</keyword>
<dbReference type="EMBL" id="CAID01000016">
    <property type="protein sequence ID" value="CEG00305.1"/>
    <property type="molecule type" value="Genomic_DNA"/>
</dbReference>
<name>A0A096P8T9_OSTTA</name>
<sequence>MENGTTIDAIPRVMHTLTLAHERSFPLDLTRRANSAWTVRTYDVEEGREYVRENCEGRLEAYDGLAPTAFKADLLRYCILYTEGGVWIDDDIVVVDALDDLVRDARHELLLVYDRNVYKSAGGPGQVWNAFMCARRGSAVFERAMDKISENVRKRAVYYHSLYYTGPALLYDSIEPSDSVEYRWQMQTRPAMSTGSQRIADVATDREVLLHFKLPRTTTHYSTLSRSKAVYE</sequence>
<dbReference type="STRING" id="70448.A0A096P8T9"/>
<dbReference type="Proteomes" id="UP000009170">
    <property type="component" value="Unassembled WGS sequence"/>
</dbReference>
<organism evidence="2 3">
    <name type="scientific">Ostreococcus tauri</name>
    <name type="common">Marine green alga</name>
    <dbReference type="NCBI Taxonomy" id="70448"/>
    <lineage>
        <taxon>Eukaryota</taxon>
        <taxon>Viridiplantae</taxon>
        <taxon>Chlorophyta</taxon>
        <taxon>Mamiellophyceae</taxon>
        <taxon>Mamiellales</taxon>
        <taxon>Bathycoccaceae</taxon>
        <taxon>Ostreococcus</taxon>
    </lineage>
</organism>
<dbReference type="Pfam" id="PF04488">
    <property type="entry name" value="Gly_transf_sug"/>
    <property type="match status" value="1"/>
</dbReference>